<protein>
    <recommendedName>
        <fullName evidence="1">F-box domain-containing protein</fullName>
    </recommendedName>
</protein>
<dbReference type="STRING" id="92696.A0A4V2MVC6"/>
<dbReference type="SUPFAM" id="SSF81383">
    <property type="entry name" value="F-box domain"/>
    <property type="match status" value="1"/>
</dbReference>
<sequence length="499" mass="56970">MHILALPDDILFSVVLYLSIVDVLALRQTCRTLHAFGGNDYLWHRLMSRFGLPLNLPTDVPLSSHATDILQQEAIKAIRLELNWRKPISHIHRSRSVSKGTREPYTHMQFLPGGKWLLTAQRYHRLLMTRHTTRMSVWSFDDVDNPHCVFRVELTGTYRSSALALKQNGASAWLVLGIEDDFQEFVEIRSISLREDVDSAYLRRSSPSPENWKRLELPFYPVLGDRSIQDVHLSEGVLVVTVAIFGEHNDISFHILLMDPEAGELRWVDPAFTKDFGLLQVRIQHGKMYLLEQRHSTNYVHVYDVPFDALDDKNSLLSRAPSVDTNLIDLGPELCRHTHSLPREVQSMADMLHVPRAFTSNIPVTMFDVSGFSHHSGYTCHYPFDADTGELPEKPVTSVWIPCRDDTSQQLVQIGTTGRRMVWMEHELETGRNRVMKFQMAKEDWEGGEKLLVVHGYLLPSEPNLPFALNACNCLAFDEVSGRLCLAFYDGGLHVLDFA</sequence>
<dbReference type="Pfam" id="PF12937">
    <property type="entry name" value="F-box-like"/>
    <property type="match status" value="1"/>
</dbReference>
<dbReference type="Gene3D" id="1.20.1280.50">
    <property type="match status" value="1"/>
</dbReference>
<evidence type="ECO:0000313" key="2">
    <source>
        <dbReference type="EMBL" id="TCD61867.1"/>
    </source>
</evidence>
<dbReference type="InterPro" id="IPR001810">
    <property type="entry name" value="F-box_dom"/>
</dbReference>
<dbReference type="SMART" id="SM00256">
    <property type="entry name" value="FBOX"/>
    <property type="match status" value="1"/>
</dbReference>
<evidence type="ECO:0000259" key="1">
    <source>
        <dbReference type="PROSITE" id="PS50181"/>
    </source>
</evidence>
<reference evidence="2 3" key="1">
    <citation type="submission" date="2018-11" db="EMBL/GenBank/DDBJ databases">
        <title>Genome assembly of Steccherinum ochraceum LE-BIN_3174, the white-rot fungus of the Steccherinaceae family (The Residual Polyporoid clade, Polyporales, Basidiomycota).</title>
        <authorList>
            <person name="Fedorova T.V."/>
            <person name="Glazunova O.A."/>
            <person name="Landesman E.O."/>
            <person name="Moiseenko K.V."/>
            <person name="Psurtseva N.V."/>
            <person name="Savinova O.S."/>
            <person name="Shakhova N.V."/>
            <person name="Tyazhelova T.V."/>
            <person name="Vasina D.V."/>
        </authorList>
    </citation>
    <scope>NUCLEOTIDE SEQUENCE [LARGE SCALE GENOMIC DNA]</scope>
    <source>
        <strain evidence="2 3">LE-BIN_3174</strain>
    </source>
</reference>
<accession>A0A4V2MVC6</accession>
<gene>
    <name evidence="2" type="ORF">EIP91_007816</name>
</gene>
<proteinExistence type="predicted"/>
<keyword evidence="3" id="KW-1185">Reference proteome</keyword>
<dbReference type="EMBL" id="RWJN01000423">
    <property type="protein sequence ID" value="TCD61867.1"/>
    <property type="molecule type" value="Genomic_DNA"/>
</dbReference>
<dbReference type="Proteomes" id="UP000292702">
    <property type="component" value="Unassembled WGS sequence"/>
</dbReference>
<feature type="domain" description="F-box" evidence="1">
    <location>
        <begin position="1"/>
        <end position="46"/>
    </location>
</feature>
<dbReference type="AlphaFoldDB" id="A0A4V2MVC6"/>
<name>A0A4V2MVC6_9APHY</name>
<comment type="caution">
    <text evidence="2">The sequence shown here is derived from an EMBL/GenBank/DDBJ whole genome shotgun (WGS) entry which is preliminary data.</text>
</comment>
<organism evidence="2 3">
    <name type="scientific">Steccherinum ochraceum</name>
    <dbReference type="NCBI Taxonomy" id="92696"/>
    <lineage>
        <taxon>Eukaryota</taxon>
        <taxon>Fungi</taxon>
        <taxon>Dikarya</taxon>
        <taxon>Basidiomycota</taxon>
        <taxon>Agaricomycotina</taxon>
        <taxon>Agaricomycetes</taxon>
        <taxon>Polyporales</taxon>
        <taxon>Steccherinaceae</taxon>
        <taxon>Steccherinum</taxon>
    </lineage>
</organism>
<dbReference type="OrthoDB" id="424465at2759"/>
<dbReference type="InterPro" id="IPR036047">
    <property type="entry name" value="F-box-like_dom_sf"/>
</dbReference>
<evidence type="ECO:0000313" key="3">
    <source>
        <dbReference type="Proteomes" id="UP000292702"/>
    </source>
</evidence>
<dbReference type="PROSITE" id="PS50181">
    <property type="entry name" value="FBOX"/>
    <property type="match status" value="1"/>
</dbReference>